<dbReference type="EMBL" id="BNEA01000015">
    <property type="protein sequence ID" value="GHI53970.1"/>
    <property type="molecule type" value="Genomic_DNA"/>
</dbReference>
<gene>
    <name evidence="2" type="ORF">Srubr_38160</name>
</gene>
<name>A0ABQ3RDS9_STRRR</name>
<protein>
    <submittedName>
        <fullName evidence="2">Transcriptional regulator</fullName>
    </submittedName>
</protein>
<feature type="domain" description="DUF5753" evidence="1">
    <location>
        <begin position="82"/>
        <end position="272"/>
    </location>
</feature>
<dbReference type="InterPro" id="IPR043917">
    <property type="entry name" value="DUF5753"/>
</dbReference>
<accession>A0ABQ3RDS9</accession>
<dbReference type="Pfam" id="PF19054">
    <property type="entry name" value="DUF5753"/>
    <property type="match status" value="1"/>
</dbReference>
<evidence type="ECO:0000259" key="1">
    <source>
        <dbReference type="Pfam" id="PF19054"/>
    </source>
</evidence>
<keyword evidence="3" id="KW-1185">Reference proteome</keyword>
<sequence>MLQQYRGNKPQAEVVAAVPEIGSVPTLSRYENAGVEMKPEKVVALLRHYDAPQKDIDEALDCLARAKQSPGWSPPAGSSEAFRALFAMESRARVIRVYQECNVPGMLQTRAYAKALMEGFSRTLPDGQQGKHQKELAERLEFRMRRQTLLDGDKAPIYEAVIAEAVLLVQRGGARTHREQLRHLYNVAENKPSVRLRILRGSAPSAGSALHNAMTLIAPFDMERGRLVYLENRNRGGELVTDEEEIETYMASLDDLWVDACDKTESMKILQHYINQLSD</sequence>
<dbReference type="Proteomes" id="UP000646738">
    <property type="component" value="Unassembled WGS sequence"/>
</dbReference>
<evidence type="ECO:0000313" key="2">
    <source>
        <dbReference type="EMBL" id="GHI53970.1"/>
    </source>
</evidence>
<proteinExistence type="predicted"/>
<dbReference type="RefSeq" id="WP_189999547.1">
    <property type="nucleotide sequence ID" value="NZ_BNCB01000030.1"/>
</dbReference>
<evidence type="ECO:0000313" key="3">
    <source>
        <dbReference type="Proteomes" id="UP000646738"/>
    </source>
</evidence>
<comment type="caution">
    <text evidence="2">The sequence shown here is derived from an EMBL/GenBank/DDBJ whole genome shotgun (WGS) entry which is preliminary data.</text>
</comment>
<organism evidence="2 3">
    <name type="scientific">Streptomyces rubradiris</name>
    <name type="common">Streptomyces achromogenes subsp. rubradiris</name>
    <dbReference type="NCBI Taxonomy" id="285531"/>
    <lineage>
        <taxon>Bacteria</taxon>
        <taxon>Bacillati</taxon>
        <taxon>Actinomycetota</taxon>
        <taxon>Actinomycetes</taxon>
        <taxon>Kitasatosporales</taxon>
        <taxon>Streptomycetaceae</taxon>
        <taxon>Streptomyces</taxon>
    </lineage>
</organism>
<reference evidence="3" key="1">
    <citation type="submission" date="2023-07" db="EMBL/GenBank/DDBJ databases">
        <title>Whole genome shotgun sequence of Streptomyces achromogenes subsp. rubradiris NBRC 14000.</title>
        <authorList>
            <person name="Komaki H."/>
            <person name="Tamura T."/>
        </authorList>
    </citation>
    <scope>NUCLEOTIDE SEQUENCE [LARGE SCALE GENOMIC DNA]</scope>
    <source>
        <strain evidence="3">NBRC 14000</strain>
    </source>
</reference>